<dbReference type="KEGG" id="auh:AWM75_05495"/>
<dbReference type="CDD" id="cd00158">
    <property type="entry name" value="RHOD"/>
    <property type="match status" value="1"/>
</dbReference>
<organism evidence="1 2">
    <name type="scientific">Aerococcus urinaehominis</name>
    <dbReference type="NCBI Taxonomy" id="128944"/>
    <lineage>
        <taxon>Bacteria</taxon>
        <taxon>Bacillati</taxon>
        <taxon>Bacillota</taxon>
        <taxon>Bacilli</taxon>
        <taxon>Lactobacillales</taxon>
        <taxon>Aerococcaceae</taxon>
        <taxon>Aerococcus</taxon>
    </lineage>
</organism>
<sequence length="102" mass="11423">MKEISPQELYQLVTSQADINIVDVRTKELYDEGHVPGAIHIPLSQIPDSLDQFDKDQHYYIICQKSIKSKEACQILSQHGYNVTNVSEGSPAYPGPMESSSK</sequence>
<dbReference type="PROSITE" id="PS00380">
    <property type="entry name" value="RHODANESE_1"/>
    <property type="match status" value="1"/>
</dbReference>
<gene>
    <name evidence="1" type="ORF">AWM75_05495</name>
</gene>
<dbReference type="PANTHER" id="PTHR43031">
    <property type="entry name" value="FAD-DEPENDENT OXIDOREDUCTASE"/>
    <property type="match status" value="1"/>
</dbReference>
<dbReference type="Proteomes" id="UP000062260">
    <property type="component" value="Chromosome"/>
</dbReference>
<protein>
    <submittedName>
        <fullName evidence="1">Rhodanese</fullName>
    </submittedName>
</protein>
<reference evidence="2" key="2">
    <citation type="submission" date="2016-01" db="EMBL/GenBank/DDBJ databases">
        <title>Six Aerococcus type strain genome sequencing and assembly using PacBio and Illumina Hiseq.</title>
        <authorList>
            <person name="Carkaci D."/>
            <person name="Dargis R."/>
            <person name="Nielsen X.C."/>
            <person name="Skovgaard O."/>
            <person name="Fuursted K."/>
            <person name="Christensen J.J."/>
        </authorList>
    </citation>
    <scope>NUCLEOTIDE SEQUENCE [LARGE SCALE GENOMIC DNA]</scope>
    <source>
        <strain evidence="2">CCUG42038B</strain>
    </source>
</reference>
<evidence type="ECO:0000313" key="2">
    <source>
        <dbReference type="Proteomes" id="UP000062260"/>
    </source>
</evidence>
<dbReference type="Gene3D" id="3.40.250.10">
    <property type="entry name" value="Rhodanese-like domain"/>
    <property type="match status" value="1"/>
</dbReference>
<reference evidence="1 2" key="1">
    <citation type="journal article" date="2016" name="Genome Announc.">
        <title>Complete Genome Sequences of Aerococcus christensenii CCUG 28831T, Aerococcus sanguinicola CCUG 43001T, Aerococcus urinae CCUG 36881T, Aerococcus urinaeequi CCUG 28094T, Aerococcus urinaehominis CCUG 42038 BT, and Aerococcus viridans CCUG 4311T.</title>
        <authorList>
            <person name="Carkaci D."/>
            <person name="Dargis R."/>
            <person name="Nielsen X.C."/>
            <person name="Skovgaard O."/>
            <person name="Fuursted K."/>
            <person name="Christensen J.J."/>
        </authorList>
    </citation>
    <scope>NUCLEOTIDE SEQUENCE [LARGE SCALE GENOMIC DNA]</scope>
    <source>
        <strain evidence="1 2">CCUG42038B</strain>
    </source>
</reference>
<dbReference type="RefSeq" id="WP_067979306.1">
    <property type="nucleotide sequence ID" value="NZ_CP014163.1"/>
</dbReference>
<proteinExistence type="predicted"/>
<dbReference type="OrthoDB" id="9800872at2"/>
<accession>A0A0X8FLF3</accession>
<dbReference type="InterPro" id="IPR001763">
    <property type="entry name" value="Rhodanese-like_dom"/>
</dbReference>
<dbReference type="GO" id="GO:0004792">
    <property type="term" value="F:thiosulfate-cyanide sulfurtransferase activity"/>
    <property type="evidence" value="ECO:0007669"/>
    <property type="project" value="InterPro"/>
</dbReference>
<dbReference type="PANTHER" id="PTHR43031:SF17">
    <property type="entry name" value="SULFURTRANSFERASE YTWF-RELATED"/>
    <property type="match status" value="1"/>
</dbReference>
<dbReference type="InterPro" id="IPR036873">
    <property type="entry name" value="Rhodanese-like_dom_sf"/>
</dbReference>
<dbReference type="PROSITE" id="PS50206">
    <property type="entry name" value="RHODANESE_3"/>
    <property type="match status" value="1"/>
</dbReference>
<keyword evidence="2" id="KW-1185">Reference proteome</keyword>
<dbReference type="InterPro" id="IPR050229">
    <property type="entry name" value="GlpE_sulfurtransferase"/>
</dbReference>
<evidence type="ECO:0000313" key="1">
    <source>
        <dbReference type="EMBL" id="AMB99482.1"/>
    </source>
</evidence>
<dbReference type="SMART" id="SM00450">
    <property type="entry name" value="RHOD"/>
    <property type="match status" value="1"/>
</dbReference>
<dbReference type="AlphaFoldDB" id="A0A0X8FLF3"/>
<dbReference type="InterPro" id="IPR001307">
    <property type="entry name" value="Thiosulphate_STrfase_CS"/>
</dbReference>
<name>A0A0X8FLF3_9LACT</name>
<dbReference type="STRING" id="128944.AWM75_05495"/>
<dbReference type="EMBL" id="CP014163">
    <property type="protein sequence ID" value="AMB99482.1"/>
    <property type="molecule type" value="Genomic_DNA"/>
</dbReference>
<dbReference type="Pfam" id="PF00581">
    <property type="entry name" value="Rhodanese"/>
    <property type="match status" value="1"/>
</dbReference>
<dbReference type="SUPFAM" id="SSF52821">
    <property type="entry name" value="Rhodanese/Cell cycle control phosphatase"/>
    <property type="match status" value="1"/>
</dbReference>